<dbReference type="PANTHER" id="PTHR11545:SF2">
    <property type="entry name" value="LARGE RIBOSOMAL SUBUNIT PROTEIN UL13M"/>
    <property type="match status" value="1"/>
</dbReference>
<gene>
    <name evidence="4" type="primary">rplM</name>
    <name evidence="5" type="ORF">FD145_769</name>
</gene>
<accession>A0A833L149</accession>
<reference evidence="5 6" key="1">
    <citation type="submission" date="2019-12" db="EMBL/GenBank/DDBJ databases">
        <authorList>
            <person name="Wolfe R."/>
            <person name="Danczak R."/>
            <person name="Wilkins M."/>
        </authorList>
    </citation>
    <scope>NUCLEOTIDE SEQUENCE [LARGE SCALE GENOMIC DNA]</scope>
    <source>
        <strain evidence="5">X2_MaxBin.013</strain>
    </source>
</reference>
<dbReference type="AlphaFoldDB" id="A0A833L149"/>
<dbReference type="HAMAP" id="MF_01366">
    <property type="entry name" value="Ribosomal_uL13"/>
    <property type="match status" value="1"/>
</dbReference>
<dbReference type="InterPro" id="IPR036899">
    <property type="entry name" value="Ribosomal_uL13_sf"/>
</dbReference>
<comment type="similarity">
    <text evidence="1 4">Belongs to the universal ribosomal protein uL13 family.</text>
</comment>
<keyword evidence="3 4" id="KW-0687">Ribonucleoprotein</keyword>
<dbReference type="GO" id="GO:0003729">
    <property type="term" value="F:mRNA binding"/>
    <property type="evidence" value="ECO:0007669"/>
    <property type="project" value="TreeGrafter"/>
</dbReference>
<dbReference type="SUPFAM" id="SSF52161">
    <property type="entry name" value="Ribosomal protein L13"/>
    <property type="match status" value="1"/>
</dbReference>
<dbReference type="NCBIfam" id="TIGR01066">
    <property type="entry name" value="rplM_bact"/>
    <property type="match status" value="1"/>
</dbReference>
<comment type="subunit">
    <text evidence="4">Part of the 50S ribosomal subunit.</text>
</comment>
<dbReference type="Pfam" id="PF00572">
    <property type="entry name" value="Ribosomal_L13"/>
    <property type="match status" value="1"/>
</dbReference>
<protein>
    <recommendedName>
        <fullName evidence="4">Large ribosomal subunit protein uL13</fullName>
    </recommendedName>
</protein>
<keyword evidence="2 4" id="KW-0689">Ribosomal protein</keyword>
<dbReference type="Proteomes" id="UP000488506">
    <property type="component" value="Unassembled WGS sequence"/>
</dbReference>
<organism evidence="5 6">
    <name type="scientific">Candidatus Saganbacteria bacterium</name>
    <dbReference type="NCBI Taxonomy" id="2575572"/>
    <lineage>
        <taxon>Bacteria</taxon>
        <taxon>Bacillati</taxon>
        <taxon>Saganbacteria</taxon>
    </lineage>
</organism>
<dbReference type="InterPro" id="IPR005822">
    <property type="entry name" value="Ribosomal_uL13"/>
</dbReference>
<evidence type="ECO:0000256" key="2">
    <source>
        <dbReference type="ARBA" id="ARBA00022980"/>
    </source>
</evidence>
<dbReference type="InterPro" id="IPR005823">
    <property type="entry name" value="Ribosomal_uL13_bac-type"/>
</dbReference>
<dbReference type="PIRSF" id="PIRSF002181">
    <property type="entry name" value="Ribosomal_L13"/>
    <property type="match status" value="1"/>
</dbReference>
<dbReference type="GO" id="GO:0022625">
    <property type="term" value="C:cytosolic large ribosomal subunit"/>
    <property type="evidence" value="ECO:0007669"/>
    <property type="project" value="TreeGrafter"/>
</dbReference>
<dbReference type="Gene3D" id="3.90.1180.10">
    <property type="entry name" value="Ribosomal protein L13"/>
    <property type="match status" value="1"/>
</dbReference>
<dbReference type="GO" id="GO:0006412">
    <property type="term" value="P:translation"/>
    <property type="evidence" value="ECO:0007669"/>
    <property type="project" value="UniProtKB-UniRule"/>
</dbReference>
<evidence type="ECO:0000256" key="4">
    <source>
        <dbReference type="HAMAP-Rule" id="MF_01366"/>
    </source>
</evidence>
<evidence type="ECO:0000256" key="1">
    <source>
        <dbReference type="ARBA" id="ARBA00006227"/>
    </source>
</evidence>
<dbReference type="EMBL" id="WPAF01000010">
    <property type="protein sequence ID" value="KAF0134257.1"/>
    <property type="molecule type" value="Genomic_DNA"/>
</dbReference>
<sequence>MKRNKTYSTKPEDIKRESFVVNADSKVLGRMATVVARILWGKNKPIFSPHMDCGDTVYIYNAEKIRLTGAKEMQKTYFSHSGFIRGDKLLGFLEKKRRDPRKILYLAVKGMLPRNSLGEKILKKLRINTGQLPEEIKAKGFKEVNI</sequence>
<dbReference type="GO" id="GO:0003735">
    <property type="term" value="F:structural constituent of ribosome"/>
    <property type="evidence" value="ECO:0007669"/>
    <property type="project" value="InterPro"/>
</dbReference>
<dbReference type="PANTHER" id="PTHR11545">
    <property type="entry name" value="RIBOSOMAL PROTEIN L13"/>
    <property type="match status" value="1"/>
</dbReference>
<evidence type="ECO:0000313" key="5">
    <source>
        <dbReference type="EMBL" id="KAF0134257.1"/>
    </source>
</evidence>
<proteinExistence type="inferred from homology"/>
<comment type="function">
    <text evidence="4">This protein is one of the early assembly proteins of the 50S ribosomal subunit, although it is not seen to bind rRNA by itself. It is important during the early stages of 50S assembly.</text>
</comment>
<evidence type="ECO:0000313" key="6">
    <source>
        <dbReference type="Proteomes" id="UP000488506"/>
    </source>
</evidence>
<comment type="caution">
    <text evidence="5">The sequence shown here is derived from an EMBL/GenBank/DDBJ whole genome shotgun (WGS) entry which is preliminary data.</text>
</comment>
<dbReference type="CDD" id="cd00392">
    <property type="entry name" value="Ribosomal_L13"/>
    <property type="match status" value="1"/>
</dbReference>
<evidence type="ECO:0000256" key="3">
    <source>
        <dbReference type="ARBA" id="ARBA00023274"/>
    </source>
</evidence>
<dbReference type="GO" id="GO:0017148">
    <property type="term" value="P:negative regulation of translation"/>
    <property type="evidence" value="ECO:0007669"/>
    <property type="project" value="TreeGrafter"/>
</dbReference>
<name>A0A833L149_UNCSA</name>